<dbReference type="Proteomes" id="UP000799764">
    <property type="component" value="Unassembled WGS sequence"/>
</dbReference>
<dbReference type="PANTHER" id="PTHR46082:SF6">
    <property type="entry name" value="AAA+ ATPASE DOMAIN-CONTAINING PROTEIN-RELATED"/>
    <property type="match status" value="1"/>
</dbReference>
<proteinExistence type="predicted"/>
<evidence type="ECO:0000313" key="1">
    <source>
        <dbReference type="EMBL" id="KAF2451256.1"/>
    </source>
</evidence>
<sequence>MAEAVAVVGAVAAFSQLAKYGAGLAKYILDCPSEVQSIPATVEDLIEHLNWHRSVVKSFIPKEHNHAAAPSVQHLISRSLRITLSLQQLLTPLLSNEGDSGVKKLRRVFSYQKRIRKITKYRAELESCERRLILHFSAASYRNAQNDVEHTKSTSATLRRTAMITGISVGLPPRSELIGRDSTLRLVSRTLVAPGNKACLVGLGGIGKSETAKECIYRIHDLHPEITIIWIHACDPFAVQTTYDRILRGTRVWDSLDSQNLTMHDLLGRLDTAIDGQWALIVDDITSRTNGDIVLRQLASTPIENGSVLFTTGNMHDATILANGSFIFSLGTLMVGEATELLRLHLKTGVQPDEGINPLLQHLEYHPLAIAKAAGIMRVYNLSATRYVELLGRQEDYVSDLLRRGNTDSPGTVDLLGTDMLSIVPMKSFYERDEDAGQLLAIMACLGNARIPLTLFDGSYRLTDLIRSLSVLRESFLISTSDNDDTITIPRLVRLSVRTFLRQHRISSTFALRTLQLISQSFPETEKQYSMLRECGLLLPHALAILHQYAPQWTDAEQYQSRRTASLYRDHTWGAPSRDDNLRSNWMNLFHTGATSSEEPSPWDFIAPLALRVSHFLRILGQYGSSFQLAWQALQWLSDVDHLRPSPVETFLCESNIASLSHYLGHPTIFACRVEQLFRSQTVLLKSHRPLTIRALRSKALALQAQGRHGQAEGYHRRAIAICSSIYGPKDVKLLDENHGLALSVLGQGRANEALRTFCEVYNAMEGTLGLSNPKTLSVLANIGCALQHLSRWTEAYEVMSRALSGRKRILGEDHPHTIQSRANLAQIYVTSGDMAGAEMIIRETLRIHVVKLGEDHHLSLHILNNLGYLLLGQDRYAEAAETLYRVASKRDRVLGPQHCDTLASMFYASEAYWKMGRFDEALSLGRKVLEGRRNLDEGEPSMKEIESRLAEVERDRWLVLVGCQT</sequence>
<dbReference type="Gene3D" id="1.25.40.10">
    <property type="entry name" value="Tetratricopeptide repeat domain"/>
    <property type="match status" value="2"/>
</dbReference>
<reference evidence="1" key="1">
    <citation type="journal article" date="2020" name="Stud. Mycol.">
        <title>101 Dothideomycetes genomes: a test case for predicting lifestyles and emergence of pathogens.</title>
        <authorList>
            <person name="Haridas S."/>
            <person name="Albert R."/>
            <person name="Binder M."/>
            <person name="Bloem J."/>
            <person name="Labutti K."/>
            <person name="Salamov A."/>
            <person name="Andreopoulos B."/>
            <person name="Baker S."/>
            <person name="Barry K."/>
            <person name="Bills G."/>
            <person name="Bluhm B."/>
            <person name="Cannon C."/>
            <person name="Castanera R."/>
            <person name="Culley D."/>
            <person name="Daum C."/>
            <person name="Ezra D."/>
            <person name="Gonzalez J."/>
            <person name="Henrissat B."/>
            <person name="Kuo A."/>
            <person name="Liang C."/>
            <person name="Lipzen A."/>
            <person name="Lutzoni F."/>
            <person name="Magnuson J."/>
            <person name="Mondo S."/>
            <person name="Nolan M."/>
            <person name="Ohm R."/>
            <person name="Pangilinan J."/>
            <person name="Park H.-J."/>
            <person name="Ramirez L."/>
            <person name="Alfaro M."/>
            <person name="Sun H."/>
            <person name="Tritt A."/>
            <person name="Yoshinaga Y."/>
            <person name="Zwiers L.-H."/>
            <person name="Turgeon B."/>
            <person name="Goodwin S."/>
            <person name="Spatafora J."/>
            <person name="Crous P."/>
            <person name="Grigoriev I."/>
        </authorList>
    </citation>
    <scope>NUCLEOTIDE SEQUENCE</scope>
    <source>
        <strain evidence="1">CBS 690.94</strain>
    </source>
</reference>
<evidence type="ECO:0000313" key="2">
    <source>
        <dbReference type="Proteomes" id="UP000799764"/>
    </source>
</evidence>
<gene>
    <name evidence="1" type="ORF">P171DRAFT_478304</name>
</gene>
<accession>A0A9P4PYM3</accession>
<dbReference type="AlphaFoldDB" id="A0A9P4PYM3"/>
<dbReference type="SUPFAM" id="SSF52540">
    <property type="entry name" value="P-loop containing nucleoside triphosphate hydrolases"/>
    <property type="match status" value="1"/>
</dbReference>
<dbReference type="InterPro" id="IPR019734">
    <property type="entry name" value="TPR_rpt"/>
</dbReference>
<dbReference type="SMART" id="SM00028">
    <property type="entry name" value="TPR"/>
    <property type="match status" value="3"/>
</dbReference>
<dbReference type="InterPro" id="IPR053137">
    <property type="entry name" value="NLR-like"/>
</dbReference>
<dbReference type="OrthoDB" id="626167at2759"/>
<dbReference type="Pfam" id="PF13424">
    <property type="entry name" value="TPR_12"/>
    <property type="match status" value="3"/>
</dbReference>
<name>A0A9P4PYM3_9PLEO</name>
<dbReference type="EMBL" id="MU001492">
    <property type="protein sequence ID" value="KAF2451256.1"/>
    <property type="molecule type" value="Genomic_DNA"/>
</dbReference>
<dbReference type="SUPFAM" id="SSF48452">
    <property type="entry name" value="TPR-like"/>
    <property type="match status" value="3"/>
</dbReference>
<keyword evidence="2" id="KW-1185">Reference proteome</keyword>
<dbReference type="InterPro" id="IPR027417">
    <property type="entry name" value="P-loop_NTPase"/>
</dbReference>
<organism evidence="1 2">
    <name type="scientific">Karstenula rhodostoma CBS 690.94</name>
    <dbReference type="NCBI Taxonomy" id="1392251"/>
    <lineage>
        <taxon>Eukaryota</taxon>
        <taxon>Fungi</taxon>
        <taxon>Dikarya</taxon>
        <taxon>Ascomycota</taxon>
        <taxon>Pezizomycotina</taxon>
        <taxon>Dothideomycetes</taxon>
        <taxon>Pleosporomycetidae</taxon>
        <taxon>Pleosporales</taxon>
        <taxon>Massarineae</taxon>
        <taxon>Didymosphaeriaceae</taxon>
        <taxon>Karstenula</taxon>
    </lineage>
</organism>
<comment type="caution">
    <text evidence="1">The sequence shown here is derived from an EMBL/GenBank/DDBJ whole genome shotgun (WGS) entry which is preliminary data.</text>
</comment>
<protein>
    <submittedName>
        <fullName evidence="1">TPR-like protein</fullName>
    </submittedName>
</protein>
<dbReference type="PANTHER" id="PTHR46082">
    <property type="entry name" value="ATP/GTP-BINDING PROTEIN-RELATED"/>
    <property type="match status" value="1"/>
</dbReference>
<dbReference type="Gene3D" id="3.40.50.300">
    <property type="entry name" value="P-loop containing nucleotide triphosphate hydrolases"/>
    <property type="match status" value="1"/>
</dbReference>
<dbReference type="InterPro" id="IPR011990">
    <property type="entry name" value="TPR-like_helical_dom_sf"/>
</dbReference>